<sequence>MNEYQMKDARADEVGKRIVQILRDEFGEKDSDLLIRKALGRVMADTCFHNRHDFSENFVSWSVDHAVSLRIEPIIERALALHAWLIEKNHDDQNVWDLGYADRYACFLANQEDFKAFAAQTQNFTWFVAMEKCKTFTDDYQLIPKWSFNLRMCVAGGWGSRNGWRRGLDDFNYLKTKDLAYGHDSLRYQDCRDAGYLISVKPELLAGAYSTEHSLLDWKKLGHVIYDLASLCDSVEGEE</sequence>
<gene>
    <name evidence="1" type="ORF">NCTC10899_05136</name>
</gene>
<organism evidence="1 2">
    <name type="scientific">Ectopseudomonas mendocina</name>
    <name type="common">Pseudomonas mendocina</name>
    <dbReference type="NCBI Taxonomy" id="300"/>
    <lineage>
        <taxon>Bacteria</taxon>
        <taxon>Pseudomonadati</taxon>
        <taxon>Pseudomonadota</taxon>
        <taxon>Gammaproteobacteria</taxon>
        <taxon>Pseudomonadales</taxon>
        <taxon>Pseudomonadaceae</taxon>
        <taxon>Ectopseudomonas</taxon>
    </lineage>
</organism>
<proteinExistence type="predicted"/>
<accession>A0A379PNH3</accession>
<evidence type="ECO:0000313" key="1">
    <source>
        <dbReference type="EMBL" id="SUE95895.1"/>
    </source>
</evidence>
<evidence type="ECO:0000313" key="2">
    <source>
        <dbReference type="Proteomes" id="UP000254260"/>
    </source>
</evidence>
<reference evidence="1 2" key="1">
    <citation type="submission" date="2018-06" db="EMBL/GenBank/DDBJ databases">
        <authorList>
            <consortium name="Pathogen Informatics"/>
            <person name="Doyle S."/>
        </authorList>
    </citation>
    <scope>NUCLEOTIDE SEQUENCE [LARGE SCALE GENOMIC DNA]</scope>
    <source>
        <strain evidence="1 2">NCTC10899</strain>
    </source>
</reference>
<dbReference type="AlphaFoldDB" id="A0A379PNH3"/>
<dbReference type="Proteomes" id="UP000254260">
    <property type="component" value="Unassembled WGS sequence"/>
</dbReference>
<name>A0A379PNH3_ECTME</name>
<protein>
    <submittedName>
        <fullName evidence="1">Uncharacterized protein</fullName>
    </submittedName>
</protein>
<dbReference type="EMBL" id="UGUU01000002">
    <property type="protein sequence ID" value="SUE95895.1"/>
    <property type="molecule type" value="Genomic_DNA"/>
</dbReference>